<feature type="signal peptide" evidence="3">
    <location>
        <begin position="1"/>
        <end position="24"/>
    </location>
</feature>
<evidence type="ECO:0000256" key="1">
    <source>
        <dbReference type="SAM" id="MobiDB-lite"/>
    </source>
</evidence>
<name>A0A9W8IC39_9FUNG</name>
<feature type="compositionally biased region" description="Basic and acidic residues" evidence="1">
    <location>
        <begin position="133"/>
        <end position="143"/>
    </location>
</feature>
<evidence type="ECO:0000313" key="5">
    <source>
        <dbReference type="Proteomes" id="UP001139887"/>
    </source>
</evidence>
<keyword evidence="2" id="KW-1133">Transmembrane helix</keyword>
<feature type="compositionally biased region" description="Pro residues" evidence="1">
    <location>
        <begin position="120"/>
        <end position="132"/>
    </location>
</feature>
<keyword evidence="5" id="KW-1185">Reference proteome</keyword>
<feature type="region of interest" description="Disordered" evidence="1">
    <location>
        <begin position="89"/>
        <end position="146"/>
    </location>
</feature>
<keyword evidence="3" id="KW-0732">Signal</keyword>
<evidence type="ECO:0000256" key="2">
    <source>
        <dbReference type="SAM" id="Phobius"/>
    </source>
</evidence>
<gene>
    <name evidence="4" type="ORF">IWW36_003184</name>
</gene>
<keyword evidence="2" id="KW-0812">Transmembrane</keyword>
<dbReference type="AlphaFoldDB" id="A0A9W8IC39"/>
<feature type="compositionally biased region" description="Basic and acidic residues" evidence="1">
    <location>
        <begin position="108"/>
        <end position="117"/>
    </location>
</feature>
<evidence type="ECO:0000313" key="4">
    <source>
        <dbReference type="EMBL" id="KAJ2848634.1"/>
    </source>
</evidence>
<accession>A0A9W8IC39</accession>
<dbReference type="EMBL" id="JANBUW010000147">
    <property type="protein sequence ID" value="KAJ2848634.1"/>
    <property type="molecule type" value="Genomic_DNA"/>
</dbReference>
<reference evidence="4" key="1">
    <citation type="submission" date="2022-07" db="EMBL/GenBank/DDBJ databases">
        <title>Phylogenomic reconstructions and comparative analyses of Kickxellomycotina fungi.</title>
        <authorList>
            <person name="Reynolds N.K."/>
            <person name="Stajich J.E."/>
            <person name="Barry K."/>
            <person name="Grigoriev I.V."/>
            <person name="Crous P."/>
            <person name="Smith M.E."/>
        </authorList>
    </citation>
    <scope>NUCLEOTIDE SEQUENCE</scope>
    <source>
        <strain evidence="4">NRRL 1566</strain>
    </source>
</reference>
<comment type="caution">
    <text evidence="4">The sequence shown here is derived from an EMBL/GenBank/DDBJ whole genome shotgun (WGS) entry which is preliminary data.</text>
</comment>
<feature type="transmembrane region" description="Helical" evidence="2">
    <location>
        <begin position="163"/>
        <end position="183"/>
    </location>
</feature>
<sequence>MRGIVAATAIGILIFAGISAAAGACENPASFKKCLAQTRAEVNICGINMTCKCLRQENVVRCYEKCGDDGYYKKLKLGEKGQQQIFCSQKRAGEPEDMPIIGSDGGPVEEKKEESRPKPKSAPPPPLPPPIRSDPDGGRRDSMDGASRMTGATLINNMDIDGAIPSALINTHLLFIAIVLLVLQ</sequence>
<proteinExistence type="predicted"/>
<dbReference type="OrthoDB" id="5579749at2759"/>
<feature type="chain" id="PRO_5040735222" evidence="3">
    <location>
        <begin position="25"/>
        <end position="184"/>
    </location>
</feature>
<protein>
    <submittedName>
        <fullName evidence="4">Uncharacterized protein</fullName>
    </submittedName>
</protein>
<organism evidence="4 5">
    <name type="scientific">Coemansia brasiliensis</name>
    <dbReference type="NCBI Taxonomy" id="2650707"/>
    <lineage>
        <taxon>Eukaryota</taxon>
        <taxon>Fungi</taxon>
        <taxon>Fungi incertae sedis</taxon>
        <taxon>Zoopagomycota</taxon>
        <taxon>Kickxellomycotina</taxon>
        <taxon>Kickxellomycetes</taxon>
        <taxon>Kickxellales</taxon>
        <taxon>Kickxellaceae</taxon>
        <taxon>Coemansia</taxon>
    </lineage>
</organism>
<evidence type="ECO:0000256" key="3">
    <source>
        <dbReference type="SAM" id="SignalP"/>
    </source>
</evidence>
<dbReference type="PROSITE" id="PS51257">
    <property type="entry name" value="PROKAR_LIPOPROTEIN"/>
    <property type="match status" value="1"/>
</dbReference>
<keyword evidence="2" id="KW-0472">Membrane</keyword>
<dbReference type="Proteomes" id="UP001139887">
    <property type="component" value="Unassembled WGS sequence"/>
</dbReference>